<dbReference type="RefSeq" id="WP_099198741.1">
    <property type="nucleotide sequence ID" value="NZ_JBIRXA010000008.1"/>
</dbReference>
<gene>
    <name evidence="1" type="ORF">BLA24_09610</name>
</gene>
<dbReference type="EMBL" id="NHZO01000097">
    <property type="protein sequence ID" value="PHQ52183.1"/>
    <property type="molecule type" value="Genomic_DNA"/>
</dbReference>
<evidence type="ECO:0000313" key="2">
    <source>
        <dbReference type="Proteomes" id="UP000222531"/>
    </source>
</evidence>
<name>A0A2G1XLR9_STRCJ</name>
<dbReference type="Proteomes" id="UP000222531">
    <property type="component" value="Unassembled WGS sequence"/>
</dbReference>
<dbReference type="SUPFAM" id="SSF52096">
    <property type="entry name" value="ClpP/crotonase"/>
    <property type="match status" value="1"/>
</dbReference>
<accession>A0A2G1XLR9</accession>
<dbReference type="Gene3D" id="3.90.226.10">
    <property type="entry name" value="2-enoyl-CoA Hydratase, Chain A, domain 1"/>
    <property type="match status" value="1"/>
</dbReference>
<dbReference type="OrthoDB" id="6006525at2"/>
<organism evidence="1 2">
    <name type="scientific">Streptomyces cinnamoneus</name>
    <name type="common">Streptoverticillium cinnamoneum</name>
    <dbReference type="NCBI Taxonomy" id="53446"/>
    <lineage>
        <taxon>Bacteria</taxon>
        <taxon>Bacillati</taxon>
        <taxon>Actinomycetota</taxon>
        <taxon>Actinomycetes</taxon>
        <taxon>Kitasatosporales</taxon>
        <taxon>Streptomycetaceae</taxon>
        <taxon>Streptomyces</taxon>
        <taxon>Streptomyces cinnamoneus group</taxon>
    </lineage>
</organism>
<protein>
    <submittedName>
        <fullName evidence="1">Enoyl-CoA hydratase</fullName>
    </submittedName>
</protein>
<reference evidence="1 2" key="1">
    <citation type="journal article" date="2017" name="Biochemistry">
        <title>Identification of the Biosynthetic Pathway for the Antibiotic Bicyclomycin.</title>
        <authorList>
            <person name="Patteson J."/>
            <person name="Cai W."/>
            <person name="Johnson R.A."/>
            <person name="Santa Maria K."/>
            <person name="Li B."/>
        </authorList>
    </citation>
    <scope>NUCLEOTIDE SEQUENCE [LARGE SCALE GENOMIC DNA]</scope>
    <source>
        <strain evidence="1 2">ATCC 21532</strain>
    </source>
</reference>
<dbReference type="InterPro" id="IPR053545">
    <property type="entry name" value="Enoyl-CoA_hydratase-like"/>
</dbReference>
<dbReference type="NCBIfam" id="NF042431">
    <property type="entry name" value="EnCoAhydt_DpgB"/>
    <property type="match status" value="1"/>
</dbReference>
<dbReference type="AlphaFoldDB" id="A0A2G1XLR9"/>
<comment type="caution">
    <text evidence="1">The sequence shown here is derived from an EMBL/GenBank/DDBJ whole genome shotgun (WGS) entry which is preliminary data.</text>
</comment>
<sequence length="225" mass="23008">MTAPSTGRQVIRIDGTRPPSAGLVAAVTAACERVEDRGTPTRVVVEASGAPDGEWTRGLTPGLVGKWERALRRLERLPAATVAVATGDCGGTALDALLAADHRVVSPDTRLVLPVAAGAPWPGMALYRLVREGGGTGAVRRAILFGAPLEAADALALHLVHAVSDDLPGALEAADGLAGRVPGAELAIRRQLMLDASSVGFEEALGAHLAACDRALRQTDAGTAP</sequence>
<dbReference type="InterPro" id="IPR029045">
    <property type="entry name" value="ClpP/crotonase-like_dom_sf"/>
</dbReference>
<evidence type="ECO:0000313" key="1">
    <source>
        <dbReference type="EMBL" id="PHQ52183.1"/>
    </source>
</evidence>
<dbReference type="CDD" id="cd06558">
    <property type="entry name" value="crotonase-like"/>
    <property type="match status" value="1"/>
</dbReference>
<proteinExistence type="predicted"/>
<keyword evidence="2" id="KW-1185">Reference proteome</keyword>